<evidence type="ECO:0000256" key="1">
    <source>
        <dbReference type="SAM" id="MobiDB-lite"/>
    </source>
</evidence>
<dbReference type="AlphaFoldDB" id="A0ABD1MMX0"/>
<organism evidence="2 3">
    <name type="scientific">Flemingia macrophylla</name>
    <dbReference type="NCBI Taxonomy" id="520843"/>
    <lineage>
        <taxon>Eukaryota</taxon>
        <taxon>Viridiplantae</taxon>
        <taxon>Streptophyta</taxon>
        <taxon>Embryophyta</taxon>
        <taxon>Tracheophyta</taxon>
        <taxon>Spermatophyta</taxon>
        <taxon>Magnoliopsida</taxon>
        <taxon>eudicotyledons</taxon>
        <taxon>Gunneridae</taxon>
        <taxon>Pentapetalae</taxon>
        <taxon>rosids</taxon>
        <taxon>fabids</taxon>
        <taxon>Fabales</taxon>
        <taxon>Fabaceae</taxon>
        <taxon>Papilionoideae</taxon>
        <taxon>50 kb inversion clade</taxon>
        <taxon>NPAAA clade</taxon>
        <taxon>indigoferoid/millettioid clade</taxon>
        <taxon>Phaseoleae</taxon>
        <taxon>Flemingia</taxon>
    </lineage>
</organism>
<name>A0ABD1MMX0_9FABA</name>
<protein>
    <submittedName>
        <fullName evidence="2">Uncharacterized protein</fullName>
    </submittedName>
</protein>
<sequence length="201" mass="23116">MVRRGGEFLKNLLVHTKIVRVRSDFKSTNPISEPSTIRSVRAMHIMHAHEQHEQHNNFQRSYERYVIININNPPPPPPPPPHPPSPHITLHPSPLRRPPPSPSTLYSCRLPPLPLHRLQRIIVSYTQPTQHSVRELRALGLTPHLLTSRCTESKRSCFPKLDAIKNTIADIVSQFLCNRRFNRRNIDFAKVRLTVVSTVAK</sequence>
<dbReference type="Gene3D" id="3.40.50.300">
    <property type="entry name" value="P-loop containing nucleotide triphosphate hydrolases"/>
    <property type="match status" value="1"/>
</dbReference>
<dbReference type="Proteomes" id="UP001603857">
    <property type="component" value="Unassembled WGS sequence"/>
</dbReference>
<feature type="region of interest" description="Disordered" evidence="1">
    <location>
        <begin position="68"/>
        <end position="103"/>
    </location>
</feature>
<dbReference type="EMBL" id="JBGMDY010000004">
    <property type="protein sequence ID" value="KAL2337161.1"/>
    <property type="molecule type" value="Genomic_DNA"/>
</dbReference>
<proteinExistence type="predicted"/>
<gene>
    <name evidence="2" type="ORF">Fmac_011607</name>
</gene>
<comment type="caution">
    <text evidence="2">The sequence shown here is derived from an EMBL/GenBank/DDBJ whole genome shotgun (WGS) entry which is preliminary data.</text>
</comment>
<evidence type="ECO:0000313" key="3">
    <source>
        <dbReference type="Proteomes" id="UP001603857"/>
    </source>
</evidence>
<evidence type="ECO:0000313" key="2">
    <source>
        <dbReference type="EMBL" id="KAL2337161.1"/>
    </source>
</evidence>
<feature type="compositionally biased region" description="Pro residues" evidence="1">
    <location>
        <begin position="72"/>
        <end position="86"/>
    </location>
</feature>
<accession>A0ABD1MMX0</accession>
<reference evidence="2 3" key="1">
    <citation type="submission" date="2024-08" db="EMBL/GenBank/DDBJ databases">
        <title>Insights into the chromosomal genome structure of Flemingia macrophylla.</title>
        <authorList>
            <person name="Ding Y."/>
            <person name="Zhao Y."/>
            <person name="Bi W."/>
            <person name="Wu M."/>
            <person name="Zhao G."/>
            <person name="Gong Y."/>
            <person name="Li W."/>
            <person name="Zhang P."/>
        </authorList>
    </citation>
    <scope>NUCLEOTIDE SEQUENCE [LARGE SCALE GENOMIC DNA]</scope>
    <source>
        <strain evidence="2">DYQJB</strain>
        <tissue evidence="2">Leaf</tissue>
    </source>
</reference>
<dbReference type="InterPro" id="IPR027417">
    <property type="entry name" value="P-loop_NTPase"/>
</dbReference>
<keyword evidence="3" id="KW-1185">Reference proteome</keyword>